<protein>
    <recommendedName>
        <fullName evidence="4">Glycosyltransferase RgtA/B/C/D-like domain-containing protein</fullName>
    </recommendedName>
</protein>
<name>A0A402A1Q6_9CHLR</name>
<evidence type="ECO:0000313" key="2">
    <source>
        <dbReference type="EMBL" id="GCE13088.1"/>
    </source>
</evidence>
<evidence type="ECO:0000256" key="1">
    <source>
        <dbReference type="SAM" id="Phobius"/>
    </source>
</evidence>
<feature type="transmembrane region" description="Helical" evidence="1">
    <location>
        <begin position="392"/>
        <end position="410"/>
    </location>
</feature>
<organism evidence="2 3">
    <name type="scientific">Tengunoibacter tsumagoiensis</name>
    <dbReference type="NCBI Taxonomy" id="2014871"/>
    <lineage>
        <taxon>Bacteria</taxon>
        <taxon>Bacillati</taxon>
        <taxon>Chloroflexota</taxon>
        <taxon>Ktedonobacteria</taxon>
        <taxon>Ktedonobacterales</taxon>
        <taxon>Dictyobacteraceae</taxon>
        <taxon>Tengunoibacter</taxon>
    </lineage>
</organism>
<comment type="caution">
    <text evidence="2">The sequence shown here is derived from an EMBL/GenBank/DDBJ whole genome shotgun (WGS) entry which is preliminary data.</text>
</comment>
<keyword evidence="3" id="KW-1185">Reference proteome</keyword>
<keyword evidence="1" id="KW-0812">Transmembrane</keyword>
<feature type="transmembrane region" description="Helical" evidence="1">
    <location>
        <begin position="182"/>
        <end position="203"/>
    </location>
</feature>
<dbReference type="Proteomes" id="UP000287352">
    <property type="component" value="Unassembled WGS sequence"/>
</dbReference>
<reference evidence="3" key="1">
    <citation type="submission" date="2018-12" db="EMBL/GenBank/DDBJ databases">
        <title>Tengunoibacter tsumagoiensis gen. nov., sp. nov., Dictyobacter kobayashii sp. nov., D. alpinus sp. nov., and D. joshuensis sp. nov. and description of Dictyobacteraceae fam. nov. within the order Ktedonobacterales isolated from Tengu-no-mugimeshi.</title>
        <authorList>
            <person name="Wang C.M."/>
            <person name="Zheng Y."/>
            <person name="Sakai Y."/>
            <person name="Toyoda A."/>
            <person name="Minakuchi Y."/>
            <person name="Abe K."/>
            <person name="Yokota A."/>
            <person name="Yabe S."/>
        </authorList>
    </citation>
    <scope>NUCLEOTIDE SEQUENCE [LARGE SCALE GENOMIC DNA]</scope>
    <source>
        <strain evidence="3">Uno3</strain>
    </source>
</reference>
<dbReference type="OrthoDB" id="5124967at2"/>
<keyword evidence="1" id="KW-0472">Membrane</keyword>
<feature type="transmembrane region" description="Helical" evidence="1">
    <location>
        <begin position="325"/>
        <end position="342"/>
    </location>
</feature>
<dbReference type="AlphaFoldDB" id="A0A402A1Q6"/>
<dbReference type="RefSeq" id="WP_126580649.1">
    <property type="nucleotide sequence ID" value="NZ_BIFR01000001.1"/>
</dbReference>
<accession>A0A402A1Q6</accession>
<dbReference type="EMBL" id="BIFR01000001">
    <property type="protein sequence ID" value="GCE13088.1"/>
    <property type="molecule type" value="Genomic_DNA"/>
</dbReference>
<feature type="transmembrane region" description="Helical" evidence="1">
    <location>
        <begin position="71"/>
        <end position="90"/>
    </location>
</feature>
<feature type="transmembrane region" description="Helical" evidence="1">
    <location>
        <begin position="354"/>
        <end position="372"/>
    </location>
</feature>
<keyword evidence="1" id="KW-1133">Transmembrane helix</keyword>
<evidence type="ECO:0008006" key="4">
    <source>
        <dbReference type="Google" id="ProtNLM"/>
    </source>
</evidence>
<feature type="transmembrane region" description="Helical" evidence="1">
    <location>
        <begin position="44"/>
        <end position="65"/>
    </location>
</feature>
<feature type="transmembrane region" description="Helical" evidence="1">
    <location>
        <begin position="271"/>
        <end position="291"/>
    </location>
</feature>
<evidence type="ECO:0000313" key="3">
    <source>
        <dbReference type="Proteomes" id="UP000287352"/>
    </source>
</evidence>
<gene>
    <name evidence="2" type="ORF">KTT_29470</name>
</gene>
<feature type="transmembrane region" description="Helical" evidence="1">
    <location>
        <begin position="142"/>
        <end position="175"/>
    </location>
</feature>
<proteinExistence type="predicted"/>
<sequence>MALEARHIAFTHDHPVYLYGQNYMGAGEAYLGAIMFHLFGPSIFALRLGMLLLFLCALICCYLLARLVYGRKIALITLLLTIGGSGIIFAPELMAVGGAMETVLCGSLTFLLSSWLALHPAYLSNTGKEKTVSHTIRYGLLYGTWGLAVGLGLWSHLLVVPFILCSILILLIFCLPDLCSYLVFILGFGLLIGITPLIIYNMLAPFKDNSIAVFLGLHNTAYPDAPHGLSLWLKQLSGTLFDSLPMATGMPSLLNLDVRILPFYGPLTHESLIPIVFYGGWSSIYLTLLLIETRRSWPGKTLLFFLKKKSQQIDPEKRAAIIKQILRFFLALCVWLTLLSYASSATAAERPWSFRYLIGLLVTIPVVINPLCSRLFLLKKFTRDGRASLQRLLQTAIFTLMITLVIYGSIQSLQAIPEGNIRIQQQADLITFLHSRHISKIYSGYWVCDSLIFQSEEKIICAVLDDHLDPGLTRYSPYKNRVDSSRDHIVYIFTKDGDYHPDAAIKLLTQSGNYQKFESGAYMIFQAKR</sequence>